<evidence type="ECO:0000313" key="1">
    <source>
        <dbReference type="EMBL" id="KAJ2990485.1"/>
    </source>
</evidence>
<protein>
    <submittedName>
        <fullName evidence="1">Uncharacterized protein</fullName>
    </submittedName>
</protein>
<gene>
    <name evidence="1" type="ORF">NUW58_g2926</name>
</gene>
<organism evidence="1 2">
    <name type="scientific">Xylaria curta</name>
    <dbReference type="NCBI Taxonomy" id="42375"/>
    <lineage>
        <taxon>Eukaryota</taxon>
        <taxon>Fungi</taxon>
        <taxon>Dikarya</taxon>
        <taxon>Ascomycota</taxon>
        <taxon>Pezizomycotina</taxon>
        <taxon>Sordariomycetes</taxon>
        <taxon>Xylariomycetidae</taxon>
        <taxon>Xylariales</taxon>
        <taxon>Xylariaceae</taxon>
        <taxon>Xylaria</taxon>
    </lineage>
</organism>
<sequence length="350" mass="39667">MFQPHPDVIPEPWPRFIAVMSTLTFLSTLTIFLRIVERWTRSCFGWDDWTMFASFFSSLGFLALFILCPTVGGAGYHVETYTIPQLNTFLKIIYAGNIVYNASVCLSKASVIFYYRRIFAVNYRFHIYTNALLVALSILFISEELGLTFAYNPVEAQWNVGMPHTEINSAPFWLTCGITYIIFDILILVTPLFQVWKLKLTFKRKLLITGLFLLGSTVAVATLLRLIYVATVDFNDLTYTDTNPALWAGIEISLSIICMNLPIVYTLWREVRRKDQPKLTPKGTVGSSLITFGSKPSRPKLSKKSAYENLELTEQPTAYEAYIEAGDMAETASTAPLSDVVQVQRSYRVV</sequence>
<comment type="caution">
    <text evidence="1">The sequence shown here is derived from an EMBL/GenBank/DDBJ whole genome shotgun (WGS) entry which is preliminary data.</text>
</comment>
<accession>A0ACC1PDU0</accession>
<proteinExistence type="predicted"/>
<reference evidence="1" key="1">
    <citation type="submission" date="2022-10" db="EMBL/GenBank/DDBJ databases">
        <title>Genome Sequence of Xylaria curta.</title>
        <authorList>
            <person name="Buettner E."/>
        </authorList>
    </citation>
    <scope>NUCLEOTIDE SEQUENCE</scope>
    <source>
        <strain evidence="1">Babe10</strain>
    </source>
</reference>
<evidence type="ECO:0000313" key="2">
    <source>
        <dbReference type="Proteomes" id="UP001143856"/>
    </source>
</evidence>
<dbReference type="Proteomes" id="UP001143856">
    <property type="component" value="Unassembled WGS sequence"/>
</dbReference>
<dbReference type="EMBL" id="JAPDGR010000413">
    <property type="protein sequence ID" value="KAJ2990485.1"/>
    <property type="molecule type" value="Genomic_DNA"/>
</dbReference>
<keyword evidence="2" id="KW-1185">Reference proteome</keyword>
<name>A0ACC1PDU0_9PEZI</name>